<dbReference type="Proteomes" id="UP000189464">
    <property type="component" value="Chromosome"/>
</dbReference>
<dbReference type="EMBL" id="CP019698">
    <property type="protein sequence ID" value="AQS58577.1"/>
    <property type="molecule type" value="Genomic_DNA"/>
</dbReference>
<dbReference type="RefSeq" id="WP_077713531.1">
    <property type="nucleotide sequence ID" value="NZ_CP019698.1"/>
</dbReference>
<dbReference type="OrthoDB" id="1785802at2"/>
<evidence type="ECO:0000256" key="2">
    <source>
        <dbReference type="SAM" id="SignalP"/>
    </source>
</evidence>
<accession>A0A1S6IUX0</accession>
<evidence type="ECO:0000313" key="5">
    <source>
        <dbReference type="Proteomes" id="UP000189464"/>
    </source>
</evidence>
<evidence type="ECO:0000259" key="3">
    <source>
        <dbReference type="Pfam" id="PF10648"/>
    </source>
</evidence>
<keyword evidence="2" id="KW-0732">Signal</keyword>
<dbReference type="Pfam" id="PF10648">
    <property type="entry name" value="Gmad2"/>
    <property type="match status" value="1"/>
</dbReference>
<keyword evidence="5" id="KW-1185">Reference proteome</keyword>
<dbReference type="InterPro" id="IPR018911">
    <property type="entry name" value="Gmad2_Ig-like_dom"/>
</dbReference>
<organism evidence="4 5">
    <name type="scientific">Desulforamulus ferrireducens</name>
    <dbReference type="NCBI Taxonomy" id="1833852"/>
    <lineage>
        <taxon>Bacteria</taxon>
        <taxon>Bacillati</taxon>
        <taxon>Bacillota</taxon>
        <taxon>Clostridia</taxon>
        <taxon>Eubacteriales</taxon>
        <taxon>Peptococcaceae</taxon>
        <taxon>Desulforamulus</taxon>
    </lineage>
</organism>
<dbReference type="AlphaFoldDB" id="A0A1S6IUX0"/>
<proteinExistence type="predicted"/>
<feature type="domain" description="Bacterial spore germination immunoglobulin-like" evidence="3">
    <location>
        <begin position="184"/>
        <end position="256"/>
    </location>
</feature>
<evidence type="ECO:0000256" key="1">
    <source>
        <dbReference type="SAM" id="MobiDB-lite"/>
    </source>
</evidence>
<protein>
    <submittedName>
        <fullName evidence="4">Sporulation protein</fullName>
    </submittedName>
</protein>
<sequence>MRKIAWLLCLGLLCSIPLGCSAAKKPEPEAKPETIVVPDVSRLSFETIDYDQSPEIVQSLAQTLKDKHFATWTTVNDRNYVVISQKNLPAGSGIQVTEIERRIPANDFDWINVKLRYMSSVPNLPTGEKVNTDKPLVVAFSIDRPVKALGFEIEKENAPARTPVTPTAPTTPQGANNETAEKGIRLDTPKPGQQIKGPLEVSGTANGVQGTVRVRLKNAAGVTLAEKPVSLQNGKFTTVLSFSAPLKEERGTVEVFILGEGGVEKDMVAVPVTLLPSTITEPETPGAP</sequence>
<dbReference type="STRING" id="1833852.B0537_05430"/>
<feature type="region of interest" description="Disordered" evidence="1">
    <location>
        <begin position="157"/>
        <end position="193"/>
    </location>
</feature>
<feature type="compositionally biased region" description="Low complexity" evidence="1">
    <location>
        <begin position="159"/>
        <end position="172"/>
    </location>
</feature>
<feature type="chain" id="PRO_5038729898" evidence="2">
    <location>
        <begin position="23"/>
        <end position="288"/>
    </location>
</feature>
<evidence type="ECO:0000313" key="4">
    <source>
        <dbReference type="EMBL" id="AQS58577.1"/>
    </source>
</evidence>
<reference evidence="4 5" key="1">
    <citation type="journal article" date="2016" name="Int. J. Syst. Evol. Microbiol.">
        <title>Desulfotomaculum ferrireducens sp. nov., a moderately thermophilic sulfate-reducing and dissimilatory Fe(III)-reducing bacterium isolated from compost.</title>
        <authorList>
            <person name="Yang G."/>
            <person name="Guo J."/>
            <person name="Zhuang L."/>
            <person name="Yuan Y."/>
            <person name="Zhou S."/>
        </authorList>
    </citation>
    <scope>NUCLEOTIDE SEQUENCE [LARGE SCALE GENOMIC DNA]</scope>
    <source>
        <strain evidence="4 5">GSS09</strain>
    </source>
</reference>
<feature type="signal peptide" evidence="2">
    <location>
        <begin position="1"/>
        <end position="22"/>
    </location>
</feature>
<feature type="compositionally biased region" description="Basic and acidic residues" evidence="1">
    <location>
        <begin position="179"/>
        <end position="188"/>
    </location>
</feature>
<dbReference type="KEGG" id="dfg:B0537_05430"/>
<name>A0A1S6IUX0_9FIRM</name>
<gene>
    <name evidence="4" type="ORF">B0537_05430</name>
</gene>